<dbReference type="PANTHER" id="PTHR28242">
    <property type="entry name" value="PHOSPHORELAY INTERMEDIATE PROTEIN YPD1"/>
    <property type="match status" value="1"/>
</dbReference>
<dbReference type="SUPFAM" id="SSF47226">
    <property type="entry name" value="Histidine-containing phosphotransfer domain, HPT domain"/>
    <property type="match status" value="1"/>
</dbReference>
<keyword evidence="5" id="KW-1185">Reference proteome</keyword>
<dbReference type="GO" id="GO:0005737">
    <property type="term" value="C:cytoplasm"/>
    <property type="evidence" value="ECO:0007669"/>
    <property type="project" value="TreeGrafter"/>
</dbReference>
<dbReference type="Gene3D" id="1.20.120.160">
    <property type="entry name" value="HPT domain"/>
    <property type="match status" value="1"/>
</dbReference>
<reference evidence="4 5" key="1">
    <citation type="journal article" date="2023" name="G3 (Bethesda)">
        <title>A high-quality reference genome for the fission yeast Schizosaccharomyces osmophilus.</title>
        <authorList>
            <person name="Jia G.S."/>
            <person name="Zhang W.C."/>
            <person name="Liang Y."/>
            <person name="Liu X.H."/>
            <person name="Rhind N."/>
            <person name="Pidoux A."/>
            <person name="Brysch-Herzberg M."/>
            <person name="Du L.L."/>
        </authorList>
    </citation>
    <scope>NUCLEOTIDE SEQUENCE [LARGE SCALE GENOMIC DNA]</scope>
    <source>
        <strain evidence="4 5">CBS 15793</strain>
    </source>
</reference>
<organism evidence="4 5">
    <name type="scientific">Schizosaccharomyces osmophilus</name>
    <dbReference type="NCBI Taxonomy" id="2545709"/>
    <lineage>
        <taxon>Eukaryota</taxon>
        <taxon>Fungi</taxon>
        <taxon>Dikarya</taxon>
        <taxon>Ascomycota</taxon>
        <taxon>Taphrinomycotina</taxon>
        <taxon>Schizosaccharomycetes</taxon>
        <taxon>Schizosaccharomycetales</taxon>
        <taxon>Schizosaccharomycetaceae</taxon>
        <taxon>Schizosaccharomyces</taxon>
    </lineage>
</organism>
<dbReference type="EMBL" id="CP115611">
    <property type="protein sequence ID" value="WBW70798.1"/>
    <property type="molecule type" value="Genomic_DNA"/>
</dbReference>
<gene>
    <name evidence="4" type="primary">mpr1</name>
    <name evidence="4" type="ORF">SOMG_01330</name>
</gene>
<evidence type="ECO:0000313" key="5">
    <source>
        <dbReference type="Proteomes" id="UP001212411"/>
    </source>
</evidence>
<feature type="modified residue" description="Phosphohistidine" evidence="1">
    <location>
        <position position="223"/>
    </location>
</feature>
<dbReference type="AlphaFoldDB" id="A0AAE9W767"/>
<feature type="compositionally biased region" description="Polar residues" evidence="2">
    <location>
        <begin position="81"/>
        <end position="97"/>
    </location>
</feature>
<evidence type="ECO:0000313" key="4">
    <source>
        <dbReference type="EMBL" id="WBW70798.1"/>
    </source>
</evidence>
<dbReference type="KEGG" id="som:SOMG_01330"/>
<feature type="domain" description="HPt" evidence="3">
    <location>
        <begin position="184"/>
        <end position="286"/>
    </location>
</feature>
<dbReference type="InterPro" id="IPR008207">
    <property type="entry name" value="Sig_transdc_His_kin_Hpt_dom"/>
</dbReference>
<feature type="region of interest" description="Disordered" evidence="2">
    <location>
        <begin position="81"/>
        <end position="109"/>
    </location>
</feature>
<protein>
    <submittedName>
        <fullName evidence="4">Histidine-containing response regulator phosphotransferase Mpr1</fullName>
    </submittedName>
</protein>
<evidence type="ECO:0000256" key="2">
    <source>
        <dbReference type="SAM" id="MobiDB-lite"/>
    </source>
</evidence>
<name>A0AAE9W767_9SCHI</name>
<dbReference type="RefSeq" id="XP_056035041.1">
    <property type="nucleotide sequence ID" value="XM_056180123.1"/>
</dbReference>
<sequence>MMNSNTNYDRNAENRTLKRNEQIQAASLARTLQSSGIAERARSPSGSAVPHVYQRCPSSSHVRDSSLPVTSSPAYVAMTSRMSSLKGSPSSTSMLSENSEEGSEKQDKNISQQIDISNYLNNQKINGKNLPIASLEALVKEGVLSDELSFVAYDMSFDDDMFRNPQLIDHATFDQLLEMDDDDQHEFSKSIVFNYFEQAETTIKELHEALKRKDLKKLSSLGHFLKGSSAALGLTEMKKVCERIQNYGALRSRDGALTLPTEEIALDFIGRTLGTVEDVYSDVHSYLEKFYQNLIH</sequence>
<dbReference type="InterPro" id="IPR036641">
    <property type="entry name" value="HPT_dom_sf"/>
</dbReference>
<feature type="compositionally biased region" description="Basic and acidic residues" evidence="2">
    <location>
        <begin position="10"/>
        <end position="20"/>
    </location>
</feature>
<feature type="region of interest" description="Disordered" evidence="2">
    <location>
        <begin position="33"/>
        <end position="69"/>
    </location>
</feature>
<evidence type="ECO:0000256" key="1">
    <source>
        <dbReference type="PROSITE-ProRule" id="PRU00110"/>
    </source>
</evidence>
<dbReference type="CDD" id="cd00088">
    <property type="entry name" value="HPT"/>
    <property type="match status" value="1"/>
</dbReference>
<dbReference type="GO" id="GO:0009927">
    <property type="term" value="F:histidine phosphotransfer kinase activity"/>
    <property type="evidence" value="ECO:0007669"/>
    <property type="project" value="InterPro"/>
</dbReference>
<dbReference type="GO" id="GO:0000160">
    <property type="term" value="P:phosphorelay signal transduction system"/>
    <property type="evidence" value="ECO:0007669"/>
    <property type="project" value="InterPro"/>
</dbReference>
<dbReference type="SMART" id="SM00073">
    <property type="entry name" value="HPT"/>
    <property type="match status" value="1"/>
</dbReference>
<keyword evidence="1" id="KW-0597">Phosphoprotein</keyword>
<proteinExistence type="predicted"/>
<evidence type="ECO:0000259" key="3">
    <source>
        <dbReference type="PROSITE" id="PS50894"/>
    </source>
</evidence>
<dbReference type="Pfam" id="PF01627">
    <property type="entry name" value="Hpt"/>
    <property type="match status" value="1"/>
</dbReference>
<dbReference type="PROSITE" id="PS50894">
    <property type="entry name" value="HPT"/>
    <property type="match status" value="1"/>
</dbReference>
<dbReference type="Proteomes" id="UP001212411">
    <property type="component" value="Chromosome 1"/>
</dbReference>
<dbReference type="PANTHER" id="PTHR28242:SF52">
    <property type="entry name" value="PHOSPHORELAY INTERMEDIATE PROTEIN YPD1"/>
    <property type="match status" value="1"/>
</dbReference>
<feature type="region of interest" description="Disordered" evidence="2">
    <location>
        <begin position="1"/>
        <end position="20"/>
    </location>
</feature>
<dbReference type="GO" id="GO:0005634">
    <property type="term" value="C:nucleus"/>
    <property type="evidence" value="ECO:0007669"/>
    <property type="project" value="TreeGrafter"/>
</dbReference>
<dbReference type="InterPro" id="IPR045871">
    <property type="entry name" value="AHP1-5/YPD1"/>
</dbReference>
<accession>A0AAE9W767</accession>
<dbReference type="GO" id="GO:0043424">
    <property type="term" value="F:protein histidine kinase binding"/>
    <property type="evidence" value="ECO:0007669"/>
    <property type="project" value="InterPro"/>
</dbReference>
<dbReference type="GeneID" id="80874812"/>